<proteinExistence type="predicted"/>
<dbReference type="EMBL" id="JABEXW010000139">
    <property type="protein sequence ID" value="KAF4970032.1"/>
    <property type="molecule type" value="Genomic_DNA"/>
</dbReference>
<dbReference type="AlphaFoldDB" id="A0A8H4U5L4"/>
<reference evidence="2" key="1">
    <citation type="journal article" date="2020" name="BMC Genomics">
        <title>Correction to: Identification and distribution of gene clusters required for synthesis of sphingolipid metabolism inhibitors in diverse species of the filamentous fungus Fusarium.</title>
        <authorList>
            <person name="Kim H.S."/>
            <person name="Lohmar J.M."/>
            <person name="Busman M."/>
            <person name="Brown D.W."/>
            <person name="Naumann T.A."/>
            <person name="Divon H.H."/>
            <person name="Lysoe E."/>
            <person name="Uhlig S."/>
            <person name="Proctor R.H."/>
        </authorList>
    </citation>
    <scope>NUCLEOTIDE SEQUENCE</scope>
    <source>
        <strain evidence="2">NRRL 20472</strain>
    </source>
</reference>
<keyword evidence="3" id="KW-1185">Reference proteome</keyword>
<organism evidence="2 3">
    <name type="scientific">Fusarium sarcochroum</name>
    <dbReference type="NCBI Taxonomy" id="1208366"/>
    <lineage>
        <taxon>Eukaryota</taxon>
        <taxon>Fungi</taxon>
        <taxon>Dikarya</taxon>
        <taxon>Ascomycota</taxon>
        <taxon>Pezizomycotina</taxon>
        <taxon>Sordariomycetes</taxon>
        <taxon>Hypocreomycetidae</taxon>
        <taxon>Hypocreales</taxon>
        <taxon>Nectriaceae</taxon>
        <taxon>Fusarium</taxon>
        <taxon>Fusarium lateritium species complex</taxon>
    </lineage>
</organism>
<evidence type="ECO:0000313" key="3">
    <source>
        <dbReference type="Proteomes" id="UP000622797"/>
    </source>
</evidence>
<dbReference type="Proteomes" id="UP000622797">
    <property type="component" value="Unassembled WGS sequence"/>
</dbReference>
<name>A0A8H4U5L4_9HYPO</name>
<protein>
    <submittedName>
        <fullName evidence="2">Uncharacterized protein</fullName>
    </submittedName>
</protein>
<feature type="region of interest" description="Disordered" evidence="1">
    <location>
        <begin position="27"/>
        <end position="51"/>
    </location>
</feature>
<reference evidence="2" key="2">
    <citation type="submission" date="2020-05" db="EMBL/GenBank/DDBJ databases">
        <authorList>
            <person name="Kim H.-S."/>
            <person name="Proctor R.H."/>
            <person name="Brown D.W."/>
        </authorList>
    </citation>
    <scope>NUCLEOTIDE SEQUENCE</scope>
    <source>
        <strain evidence="2">NRRL 20472</strain>
    </source>
</reference>
<sequence length="74" mass="7931">MLEDTKAELDGRLNSLGTSISLIAGRGWANRLDPDDPSDPADPTEPAEDEAQLHTALCLRDQLLGLETDLADGE</sequence>
<gene>
    <name evidence="2" type="ORF">FSARC_2849</name>
</gene>
<accession>A0A8H4U5L4</accession>
<evidence type="ECO:0000313" key="2">
    <source>
        <dbReference type="EMBL" id="KAF4970032.1"/>
    </source>
</evidence>
<comment type="caution">
    <text evidence="2">The sequence shown here is derived from an EMBL/GenBank/DDBJ whole genome shotgun (WGS) entry which is preliminary data.</text>
</comment>
<evidence type="ECO:0000256" key="1">
    <source>
        <dbReference type="SAM" id="MobiDB-lite"/>
    </source>
</evidence>